<dbReference type="Proteomes" id="UP000008366">
    <property type="component" value="Unassembled WGS sequence"/>
</dbReference>
<reference evidence="2 3" key="1">
    <citation type="submission" date="2012-08" db="EMBL/GenBank/DDBJ databases">
        <title>Whole genome shotgun sequence of Kineosphaera limosa NBRC 100340.</title>
        <authorList>
            <person name="Yoshida I."/>
            <person name="Isaki S."/>
            <person name="Hosoyama A."/>
            <person name="Tsuchikane K."/>
            <person name="Katsumata H."/>
            <person name="Ando Y."/>
            <person name="Ohji S."/>
            <person name="Hamada M."/>
            <person name="Tamura T."/>
            <person name="Yamazoe A."/>
            <person name="Yamazaki S."/>
            <person name="Fujita N."/>
        </authorList>
    </citation>
    <scope>NUCLEOTIDE SEQUENCE [LARGE SCALE GENOMIC DNA]</scope>
    <source>
        <strain evidence="2 3">NBRC 100340</strain>
    </source>
</reference>
<evidence type="ECO:0000313" key="2">
    <source>
        <dbReference type="EMBL" id="GAB95496.1"/>
    </source>
</evidence>
<evidence type="ECO:0008006" key="4">
    <source>
        <dbReference type="Google" id="ProtNLM"/>
    </source>
</evidence>
<dbReference type="AlphaFoldDB" id="K6WNV2"/>
<evidence type="ECO:0000313" key="3">
    <source>
        <dbReference type="Proteomes" id="UP000008366"/>
    </source>
</evidence>
<feature type="region of interest" description="Disordered" evidence="1">
    <location>
        <begin position="305"/>
        <end position="338"/>
    </location>
</feature>
<organism evidence="2 3">
    <name type="scientific">Kineosphaera limosa NBRC 100340</name>
    <dbReference type="NCBI Taxonomy" id="1184609"/>
    <lineage>
        <taxon>Bacteria</taxon>
        <taxon>Bacillati</taxon>
        <taxon>Actinomycetota</taxon>
        <taxon>Actinomycetes</taxon>
        <taxon>Micrococcales</taxon>
        <taxon>Dermatophilaceae</taxon>
        <taxon>Kineosphaera</taxon>
    </lineage>
</organism>
<dbReference type="SUPFAM" id="SSF89550">
    <property type="entry name" value="PHP domain-like"/>
    <property type="match status" value="1"/>
</dbReference>
<dbReference type="Pfam" id="PF12228">
    <property type="entry name" value="DUF3604"/>
    <property type="match status" value="1"/>
</dbReference>
<dbReference type="Gene3D" id="3.20.20.140">
    <property type="entry name" value="Metal-dependent hydrolases"/>
    <property type="match status" value="1"/>
</dbReference>
<dbReference type="InterPro" id="IPR016195">
    <property type="entry name" value="Pol/histidinol_Pase-like"/>
</dbReference>
<proteinExistence type="predicted"/>
<dbReference type="SUPFAM" id="SSF50939">
    <property type="entry name" value="Sialidases"/>
    <property type="match status" value="1"/>
</dbReference>
<comment type="caution">
    <text evidence="2">The sequence shown here is derived from an EMBL/GenBank/DDBJ whole genome shotgun (WGS) entry which is preliminary data.</text>
</comment>
<protein>
    <recommendedName>
        <fullName evidence="4">DUF3604 domain-containing protein</fullName>
    </recommendedName>
</protein>
<dbReference type="InterPro" id="IPR022028">
    <property type="entry name" value="DUF3604"/>
</dbReference>
<sequence>MLAFNHRLADAINACIDTAPTVASLDPDPLRYMWVDEGAGLIPAQIALAERVLEQAQPLPGHTRTAAAPVPSGHAARPSIATGRSRTVLAWIEWVEGEGDRLVARLDDQAPEPVIPDIADVFRPTAAVAGDGTAWVFFGRRDGLEVAVWASAHDGAAWGRPQQISTSDGPSFNQEVVTHPDGSLEVVWQGRQPGAADGRFGIFSRRLGESGWSETVLVSEGAEGNVWDPAVTPTADGSAYAWAQYVQGRYAVSLRRRSGSGAGRLGPVHVLTGGTDYALHPSLAATADGRLWCAFDVITVTGHGASGPTRLKRRPDAAADPTASQDGMRAPGASVPPELLPEVSATFRVVAVDETEHGVQLREAPGELAPSVNVVPSAMPRLVATPDGGLVVGYRVHRQLPLMTYYWEAAAQVLGPAGWEPPVTIGGTDATLEEPSLAVAADGSVLLATQGDGRLDRALHWTEGFGGRECPYLADHHGSVIWHGVHGAGQVMLAQVSTSGPACDVASTVVTGGEVVSAGRVESRRWFGADRSVERYTAGDYTLFWGDLHRHSLVSRCTSGDEPSLEDFYRYAWDVCEYDFWAVTDHAENSTAYQWWSIQKIADLLHVPGRFVPLYGFEWTSAARGHQNVIYGDVARGAPIFSAFADGTDDPAGLWAGLAEHPNFPAITIPHHPGSAMVHNDWDFHDPRFSRLVEVFQACRGNYESINCFRQYSDGTAAGTFTLDGLMRGHRFGLIASSDHGHGASYVGVFARSLSRADIFDALWQRRTFAATTRDVVLDLRLTGRGERPAQLMGSEVRLAAGEPRTYAAHGQAYAPIARVDLIRDGVVVHSVRAPRDLPPGWVRADFRIEWGEADVTTTWDGSLTVTADAGIVVPEFVGPEVTHISRNSVRWEHQTFSFGEPYGAQRGCVEVSIVGPRSGGVRVRTNGRDVRLTLGAIVDSLAAGGQSLDPADADHETLGTLRLQPSIGALESLERTELDLTWTDETPLDRPSFTYARLILEDGEMAWTSPIWVDPAGIDPDLPPAPPDQPTDAVGDAITYDI</sequence>
<dbReference type="EMBL" id="BAHD01000021">
    <property type="protein sequence ID" value="GAB95496.1"/>
    <property type="molecule type" value="Genomic_DNA"/>
</dbReference>
<gene>
    <name evidence="2" type="ORF">KILIM_021_00360</name>
</gene>
<dbReference type="InterPro" id="IPR036278">
    <property type="entry name" value="Sialidase_sf"/>
</dbReference>
<dbReference type="STRING" id="1184609.KILIM_021_00360"/>
<accession>K6WNV2</accession>
<name>K6WNV2_9MICO</name>
<dbReference type="eggNOG" id="COG4692">
    <property type="taxonomic scope" value="Bacteria"/>
</dbReference>
<keyword evidence="3" id="KW-1185">Reference proteome</keyword>
<evidence type="ECO:0000256" key="1">
    <source>
        <dbReference type="SAM" id="MobiDB-lite"/>
    </source>
</evidence>